<dbReference type="STRING" id="1307839.L21SP5_00949"/>
<protein>
    <submittedName>
        <fullName evidence="2">Uncharacterized protein</fullName>
    </submittedName>
</protein>
<dbReference type="AlphaFoldDB" id="A0A0S2HX43"/>
<accession>A0A0S2HX43</accession>
<keyword evidence="3" id="KW-1185">Reference proteome</keyword>
<evidence type="ECO:0000313" key="2">
    <source>
        <dbReference type="EMBL" id="ALO14619.1"/>
    </source>
</evidence>
<dbReference type="OrthoDB" id="1064789at2"/>
<dbReference type="Proteomes" id="UP000064893">
    <property type="component" value="Chromosome"/>
</dbReference>
<dbReference type="EMBL" id="CP013118">
    <property type="protein sequence ID" value="ALO14619.1"/>
    <property type="molecule type" value="Genomic_DNA"/>
</dbReference>
<evidence type="ECO:0000313" key="1">
    <source>
        <dbReference type="EMBL" id="ALO14616.1"/>
    </source>
</evidence>
<dbReference type="KEGG" id="blq:L21SP5_00949"/>
<dbReference type="SUPFAM" id="SSF53098">
    <property type="entry name" value="Ribonuclease H-like"/>
    <property type="match status" value="1"/>
</dbReference>
<reference evidence="2 3" key="1">
    <citation type="submission" date="2015-11" db="EMBL/GenBank/DDBJ databases">
        <title>Description and complete genome sequence of a novel strain predominating in hypersaline microbial mats and representing a new family of the Bacteriodetes phylum.</title>
        <authorList>
            <person name="Spring S."/>
            <person name="Bunk B."/>
            <person name="Sproer C."/>
            <person name="Klenk H.-P."/>
        </authorList>
    </citation>
    <scope>NUCLEOTIDE SEQUENCE [LARGE SCALE GENOMIC DNA]</scope>
    <source>
        <strain evidence="2 3">L21-Spi-D4</strain>
    </source>
</reference>
<gene>
    <name evidence="1" type="ORF">L21SP5_00949</name>
    <name evidence="2" type="ORF">L21SP5_00952</name>
</gene>
<proteinExistence type="predicted"/>
<dbReference type="RefSeq" id="WP_057952147.1">
    <property type="nucleotide sequence ID" value="NZ_CP013118.1"/>
</dbReference>
<dbReference type="KEGG" id="blq:L21SP5_00952"/>
<dbReference type="InterPro" id="IPR012337">
    <property type="entry name" value="RNaseH-like_sf"/>
</dbReference>
<sequence length="375" mass="43684">MSIYALYMGISMRTPSHSTISSWVKKVGYYQLEKKTTKKTNDWIVILDESVEFGHDKLLVVYGIRNKSVDFKRALNYQDLTPLAIISGDRWTGELIEKQLRIIEQEYGKILYAVADGGNAIKKALRLMKTPHVYDITHKLAWFLKEIYKPEEEFQSYITKMAKMRGALSLTNVSHILPPNQRFHSRFMNLDIISDWGMKVLNYLKNQEKQKREYKELLWVKNHEQLIQELFQVNGILLKIKALLKTQLSKSNIKKVKTILKEITIESSRIDKLKNHILNYLNELKALIPKQRKVICTSDIIESAFGKYKNYINNNPMIGITNLSLTMAAFTCQLGIDEIKISFEKVRNKDVHKWSEKNIGLTNMQRRKSILKKVG</sequence>
<organism evidence="2 3">
    <name type="scientific">Salinivirga cyanobacteriivorans</name>
    <dbReference type="NCBI Taxonomy" id="1307839"/>
    <lineage>
        <taxon>Bacteria</taxon>
        <taxon>Pseudomonadati</taxon>
        <taxon>Bacteroidota</taxon>
        <taxon>Bacteroidia</taxon>
        <taxon>Bacteroidales</taxon>
        <taxon>Salinivirgaceae</taxon>
        <taxon>Salinivirga</taxon>
    </lineage>
</organism>
<dbReference type="EMBL" id="CP013118">
    <property type="protein sequence ID" value="ALO14616.1"/>
    <property type="molecule type" value="Genomic_DNA"/>
</dbReference>
<name>A0A0S2HX43_9BACT</name>
<evidence type="ECO:0000313" key="3">
    <source>
        <dbReference type="Proteomes" id="UP000064893"/>
    </source>
</evidence>